<accession>A0A9W5UV13</accession>
<sequence>MRAEGVFPTNDLTGRVALVTGANHGIGAATAVTLARLGAAVLVSYLRLDDPPDPGIPDAYRRKRAGDATEVSERVRAVGGRVLPVEADLADPAVPARLFDIAERELGTVDILVNNASGWLADTFKPTAVDRHGRSLRPVSAESFDAQFAVDARAGALLIAEFARRNVAARRGWGRIISLTSGGSDGFPEEVSYGAAKAALVNYTMAAAHELAPFGITANAVHPPVTDTGWVSEEVRAAVADDPHLLRVAEPEEVAEVIAFLAGESGRLVTGNVIQLR</sequence>
<organism evidence="3 4">
    <name type="scientific">Micromonospora sediminimaris</name>
    <dbReference type="NCBI Taxonomy" id="547162"/>
    <lineage>
        <taxon>Bacteria</taxon>
        <taxon>Bacillati</taxon>
        <taxon>Actinomycetota</taxon>
        <taxon>Actinomycetes</taxon>
        <taxon>Micromonosporales</taxon>
        <taxon>Micromonosporaceae</taxon>
        <taxon>Micromonospora</taxon>
    </lineage>
</organism>
<dbReference type="RefSeq" id="WP_093403066.1">
    <property type="nucleotide sequence ID" value="NZ_BOPD01000032.1"/>
</dbReference>
<dbReference type="InterPro" id="IPR036291">
    <property type="entry name" value="NAD(P)-bd_dom_sf"/>
</dbReference>
<dbReference type="AlphaFoldDB" id="A0A9W5UV13"/>
<evidence type="ECO:0000313" key="3">
    <source>
        <dbReference type="EMBL" id="GIJ35566.1"/>
    </source>
</evidence>
<keyword evidence="2" id="KW-0560">Oxidoreductase</keyword>
<reference evidence="3" key="1">
    <citation type="submission" date="2021-01" db="EMBL/GenBank/DDBJ databases">
        <title>Whole genome shotgun sequence of Verrucosispora sediminis NBRC 107745.</title>
        <authorList>
            <person name="Komaki H."/>
            <person name="Tamura T."/>
        </authorList>
    </citation>
    <scope>NUCLEOTIDE SEQUENCE</scope>
    <source>
        <strain evidence="3">NBRC 107745</strain>
    </source>
</reference>
<dbReference type="PRINTS" id="PR00080">
    <property type="entry name" value="SDRFAMILY"/>
</dbReference>
<evidence type="ECO:0000256" key="1">
    <source>
        <dbReference type="ARBA" id="ARBA00006484"/>
    </source>
</evidence>
<protein>
    <submittedName>
        <fullName evidence="3">Beta-ketoacyl-ACP reductase</fullName>
    </submittedName>
</protein>
<dbReference type="Pfam" id="PF13561">
    <property type="entry name" value="adh_short_C2"/>
    <property type="match status" value="1"/>
</dbReference>
<proteinExistence type="inferred from homology"/>
<evidence type="ECO:0000313" key="4">
    <source>
        <dbReference type="Proteomes" id="UP000607311"/>
    </source>
</evidence>
<comment type="caution">
    <text evidence="3">The sequence shown here is derived from an EMBL/GenBank/DDBJ whole genome shotgun (WGS) entry which is preliminary data.</text>
</comment>
<dbReference type="PANTHER" id="PTHR48107">
    <property type="entry name" value="NADPH-DEPENDENT ALDEHYDE REDUCTASE-LIKE PROTEIN, CHLOROPLASTIC-RELATED"/>
    <property type="match status" value="1"/>
</dbReference>
<dbReference type="PRINTS" id="PR00081">
    <property type="entry name" value="GDHRDH"/>
</dbReference>
<comment type="similarity">
    <text evidence="1">Belongs to the short-chain dehydrogenases/reductases (SDR) family.</text>
</comment>
<dbReference type="OrthoDB" id="9803333at2"/>
<dbReference type="PANTHER" id="PTHR48107:SF7">
    <property type="entry name" value="RE15974P"/>
    <property type="match status" value="1"/>
</dbReference>
<keyword evidence="4" id="KW-1185">Reference proteome</keyword>
<name>A0A9W5UV13_9ACTN</name>
<dbReference type="EMBL" id="BOPD01000032">
    <property type="protein sequence ID" value="GIJ35566.1"/>
    <property type="molecule type" value="Genomic_DNA"/>
</dbReference>
<dbReference type="CDD" id="cd05233">
    <property type="entry name" value="SDR_c"/>
    <property type="match status" value="1"/>
</dbReference>
<dbReference type="GO" id="GO:0016614">
    <property type="term" value="F:oxidoreductase activity, acting on CH-OH group of donors"/>
    <property type="evidence" value="ECO:0007669"/>
    <property type="project" value="UniProtKB-ARBA"/>
</dbReference>
<evidence type="ECO:0000256" key="2">
    <source>
        <dbReference type="ARBA" id="ARBA00023002"/>
    </source>
</evidence>
<dbReference type="Proteomes" id="UP000607311">
    <property type="component" value="Unassembled WGS sequence"/>
</dbReference>
<dbReference type="SUPFAM" id="SSF51735">
    <property type="entry name" value="NAD(P)-binding Rossmann-fold domains"/>
    <property type="match status" value="1"/>
</dbReference>
<gene>
    <name evidence="3" type="ORF">Vse01_47140</name>
</gene>
<dbReference type="Gene3D" id="3.40.50.720">
    <property type="entry name" value="NAD(P)-binding Rossmann-like Domain"/>
    <property type="match status" value="1"/>
</dbReference>
<dbReference type="InterPro" id="IPR002347">
    <property type="entry name" value="SDR_fam"/>
</dbReference>